<feature type="region of interest" description="Disordered" evidence="2">
    <location>
        <begin position="319"/>
        <end position="636"/>
    </location>
</feature>
<feature type="domain" description="CCHC-type" evidence="3">
    <location>
        <begin position="308"/>
        <end position="323"/>
    </location>
</feature>
<evidence type="ECO:0000256" key="1">
    <source>
        <dbReference type="PROSITE-ProRule" id="PRU00047"/>
    </source>
</evidence>
<protein>
    <recommendedName>
        <fullName evidence="3">CCHC-type domain-containing protein</fullName>
    </recommendedName>
</protein>
<organism evidence="4 5">
    <name type="scientific">Linum trigynum</name>
    <dbReference type="NCBI Taxonomy" id="586398"/>
    <lineage>
        <taxon>Eukaryota</taxon>
        <taxon>Viridiplantae</taxon>
        <taxon>Streptophyta</taxon>
        <taxon>Embryophyta</taxon>
        <taxon>Tracheophyta</taxon>
        <taxon>Spermatophyta</taxon>
        <taxon>Magnoliopsida</taxon>
        <taxon>eudicotyledons</taxon>
        <taxon>Gunneridae</taxon>
        <taxon>Pentapetalae</taxon>
        <taxon>rosids</taxon>
        <taxon>fabids</taxon>
        <taxon>Malpighiales</taxon>
        <taxon>Linaceae</taxon>
        <taxon>Linum</taxon>
    </lineage>
</organism>
<feature type="compositionally biased region" description="Basic and acidic residues" evidence="2">
    <location>
        <begin position="553"/>
        <end position="570"/>
    </location>
</feature>
<feature type="compositionally biased region" description="Basic and acidic residues" evidence="2">
    <location>
        <begin position="440"/>
        <end position="455"/>
    </location>
</feature>
<dbReference type="EMBL" id="OZ034819">
    <property type="protein sequence ID" value="CAL1398035.1"/>
    <property type="molecule type" value="Genomic_DNA"/>
</dbReference>
<evidence type="ECO:0000313" key="4">
    <source>
        <dbReference type="EMBL" id="CAL1398035.1"/>
    </source>
</evidence>
<feature type="compositionally biased region" description="Basic and acidic residues" evidence="2">
    <location>
        <begin position="330"/>
        <end position="351"/>
    </location>
</feature>
<keyword evidence="1" id="KW-0863">Zinc-finger</keyword>
<dbReference type="InterPro" id="IPR040256">
    <property type="entry name" value="At4g02000-like"/>
</dbReference>
<gene>
    <name evidence="4" type="ORF">LTRI10_LOCUS38291</name>
</gene>
<sequence length="636" mass="71217">MTVGSKPPSVEADHCLKPPDGSPATTPSQPSKRARASGGDGFLEEDGMDFAIVTARGTDEENLQEEVNFNVGNKESKPMETDSGGTKLSYKDSFLGNGPPEEIPEGDDLMSDESEGEEAEDDPDCPTIRLKKSTDARIRNRWKRAITFRVLGKAFPFAFIHRRIHKMWAKTGGVKIGDIGNGYFQAIFDSQLDHDRALYGGPWTIDDHYIASEPWRIDFDPDFDSINRASVWVRLPRLPLAYFDEEILSDIGDKLGRVEKIDFNTANGSRGNYARICVEIDLRKRLVSKYRIKRRVRRVEYEGLHTVCFGCGHYGHVEDSCPQGSQRETSSPEDRMKASSKPAEPEIRPEILEDFGPWMLATRNRRKPRPKVQQQAGGKVQGEEDQKKETSGSRFNVLEEESEEGEKNTQEAQEEEETTTTGENMEADNGAGKENSQVESSREKEKEQQKENQKQEKKKHKENTDGDQNRKPHQKMTPEHLKTSSKLAMEKGEEASKSRAKLSSGEKKQEGQVSKKVMASGTKGHNVSLQADVQHTSTSMANQAKQKNGTGKESSKDAKQGHQPKMKEMSLKNGKQGRSPEMKNKLSPENVKHPPRRISFESKQEEEAQKPENAIHDPKANCSGEMDGTAMAVDLV</sequence>
<dbReference type="PANTHER" id="PTHR31286">
    <property type="entry name" value="GLYCINE-RICH CELL WALL STRUCTURAL PROTEIN 1.8-LIKE"/>
    <property type="match status" value="1"/>
</dbReference>
<dbReference type="PROSITE" id="PS50158">
    <property type="entry name" value="ZF_CCHC"/>
    <property type="match status" value="1"/>
</dbReference>
<evidence type="ECO:0000313" key="5">
    <source>
        <dbReference type="Proteomes" id="UP001497516"/>
    </source>
</evidence>
<dbReference type="InterPro" id="IPR001878">
    <property type="entry name" value="Znf_CCHC"/>
</dbReference>
<accession>A0AAV2FK86</accession>
<name>A0AAV2FK86_9ROSI</name>
<feature type="region of interest" description="Disordered" evidence="2">
    <location>
        <begin position="1"/>
        <end position="127"/>
    </location>
</feature>
<proteinExistence type="predicted"/>
<keyword evidence="1" id="KW-0862">Zinc</keyword>
<reference evidence="4 5" key="1">
    <citation type="submission" date="2024-04" db="EMBL/GenBank/DDBJ databases">
        <authorList>
            <person name="Fracassetti M."/>
        </authorList>
    </citation>
    <scope>NUCLEOTIDE SEQUENCE [LARGE SCALE GENOMIC DNA]</scope>
</reference>
<keyword evidence="5" id="KW-1185">Reference proteome</keyword>
<dbReference type="PANTHER" id="PTHR31286:SF99">
    <property type="entry name" value="DUF4283 DOMAIN-CONTAINING PROTEIN"/>
    <property type="match status" value="1"/>
</dbReference>
<feature type="compositionally biased region" description="Acidic residues" evidence="2">
    <location>
        <begin position="102"/>
        <end position="124"/>
    </location>
</feature>
<keyword evidence="1" id="KW-0479">Metal-binding</keyword>
<evidence type="ECO:0000256" key="2">
    <source>
        <dbReference type="SAM" id="MobiDB-lite"/>
    </source>
</evidence>
<feature type="compositionally biased region" description="Basic and acidic residues" evidence="2">
    <location>
        <begin position="578"/>
        <end position="619"/>
    </location>
</feature>
<feature type="compositionally biased region" description="Polar residues" evidence="2">
    <location>
        <begin position="523"/>
        <end position="552"/>
    </location>
</feature>
<dbReference type="Proteomes" id="UP001497516">
    <property type="component" value="Chromosome 6"/>
</dbReference>
<feature type="compositionally biased region" description="Basic and acidic residues" evidence="2">
    <location>
        <begin position="381"/>
        <end position="391"/>
    </location>
</feature>
<dbReference type="GO" id="GO:0008270">
    <property type="term" value="F:zinc ion binding"/>
    <property type="evidence" value="ECO:0007669"/>
    <property type="project" value="UniProtKB-KW"/>
</dbReference>
<dbReference type="Pfam" id="PF14111">
    <property type="entry name" value="DUF4283"/>
    <property type="match status" value="1"/>
</dbReference>
<dbReference type="AlphaFoldDB" id="A0AAV2FK86"/>
<evidence type="ECO:0000259" key="3">
    <source>
        <dbReference type="PROSITE" id="PS50158"/>
    </source>
</evidence>
<dbReference type="InterPro" id="IPR025558">
    <property type="entry name" value="DUF4283"/>
</dbReference>
<dbReference type="GO" id="GO:0003676">
    <property type="term" value="F:nucleic acid binding"/>
    <property type="evidence" value="ECO:0007669"/>
    <property type="project" value="InterPro"/>
</dbReference>
<feature type="compositionally biased region" description="Basic and acidic residues" evidence="2">
    <location>
        <begin position="462"/>
        <end position="497"/>
    </location>
</feature>